<feature type="signal peptide" evidence="1">
    <location>
        <begin position="1"/>
        <end position="19"/>
    </location>
</feature>
<accession>A0A365Y5E6</accession>
<dbReference type="Proteomes" id="UP000253410">
    <property type="component" value="Unassembled WGS sequence"/>
</dbReference>
<feature type="chain" id="PRO_5016612976" evidence="1">
    <location>
        <begin position="20"/>
        <end position="562"/>
    </location>
</feature>
<proteinExistence type="predicted"/>
<sequence>MKKIIFIFSLLFGALGCTSQVPGPGISLVDPLKKLLRTDTDFGPESAVTDVARGEVASVQLAVRSNTPIKGLRAVVTELKNGNTSLKNIQVKYVGYVKLAALAKNPAKDVIRAPDMLYPDPLLEQSDINVDANTTQPVWLSIDIPVNTLPGLYSGKIKVTGNTAGGSFTTIKAFSVQVYPVQIKSTRLLVSMTPAIENDRMSNTVNQLTLISNKAKVAPYSAQYWASVQKMAQMMHAYRQNAILVYTLHIIDYTPDSNGNFQFDFSKFDQIIETFQKNGDIKRIIGGWLGGRNGGWYEGFDLFYYYFKDGKAQLGSGKVTNKDVVKFYQQFIPAFMKHLKEKRWDNIYYQHLVDEPIDANAGSYLEIAAFFRQLAPNMKTLESVQTTKVTSAVNIPIPVLDFLDQNYEYYRVQQSQGKELWFYTCWLPQGEYANRFIELPLIKTRLLHWINYKYRLPGYEHWAYNNWSANPLQEAGSLLSNGETLPGGDSWIVYPKQGGFLSSIRLEAMRDGIIDYELLKMLEARKPALSNSLAGQIIKSLKSYETNIQEFRKVRRQLLQAQ</sequence>
<dbReference type="PROSITE" id="PS51257">
    <property type="entry name" value="PROKAR_LIPOPROTEIN"/>
    <property type="match status" value="1"/>
</dbReference>
<comment type="caution">
    <text evidence="4">The sequence shown here is derived from an EMBL/GenBank/DDBJ whole genome shotgun (WGS) entry which is preliminary data.</text>
</comment>
<name>A0A365Y5E6_9BACT</name>
<keyword evidence="1" id="KW-0732">Signal</keyword>
<protein>
    <submittedName>
        <fullName evidence="4">Uncharacterized protein</fullName>
    </submittedName>
</protein>
<evidence type="ECO:0000256" key="1">
    <source>
        <dbReference type="SAM" id="SignalP"/>
    </source>
</evidence>
<gene>
    <name evidence="4" type="ORF">DF182_15075</name>
</gene>
<dbReference type="SUPFAM" id="SSF51445">
    <property type="entry name" value="(Trans)glycosidases"/>
    <property type="match status" value="1"/>
</dbReference>
<evidence type="ECO:0000259" key="3">
    <source>
        <dbReference type="Pfam" id="PF22680"/>
    </source>
</evidence>
<organism evidence="4 5">
    <name type="scientific">Chitinophaga flava</name>
    <dbReference type="NCBI Taxonomy" id="2259036"/>
    <lineage>
        <taxon>Bacteria</taxon>
        <taxon>Pseudomonadati</taxon>
        <taxon>Bacteroidota</taxon>
        <taxon>Chitinophagia</taxon>
        <taxon>Chitinophagales</taxon>
        <taxon>Chitinophagaceae</taxon>
        <taxon>Chitinophaga</taxon>
    </lineage>
</organism>
<evidence type="ECO:0000259" key="2">
    <source>
        <dbReference type="Pfam" id="PF13320"/>
    </source>
</evidence>
<dbReference type="RefSeq" id="WP_113616402.1">
    <property type="nucleotide sequence ID" value="NZ_QFFJ01000001.1"/>
</dbReference>
<reference evidence="4 5" key="1">
    <citation type="submission" date="2018-05" db="EMBL/GenBank/DDBJ databases">
        <title>Chitinophaga sp. K3CV102501T nov., isolated from isolated from a monsoon evergreen broad-leaved forest soil.</title>
        <authorList>
            <person name="Lv Y."/>
        </authorList>
    </citation>
    <scope>NUCLEOTIDE SEQUENCE [LARGE SCALE GENOMIC DNA]</scope>
    <source>
        <strain evidence="4 5">GDMCC 1.1325</strain>
    </source>
</reference>
<feature type="domain" description="Glycoside hydrolase 123 N-terminal" evidence="3">
    <location>
        <begin position="52"/>
        <end position="160"/>
    </location>
</feature>
<dbReference type="InterPro" id="IPR017853">
    <property type="entry name" value="GH"/>
</dbReference>
<dbReference type="OrthoDB" id="903930at2"/>
<dbReference type="InterPro" id="IPR053850">
    <property type="entry name" value="Glyco_hydro_123_N_2"/>
</dbReference>
<evidence type="ECO:0000313" key="5">
    <source>
        <dbReference type="Proteomes" id="UP000253410"/>
    </source>
</evidence>
<dbReference type="AlphaFoldDB" id="A0A365Y5E6"/>
<keyword evidence="5" id="KW-1185">Reference proteome</keyword>
<dbReference type="EMBL" id="QFFJ01000001">
    <property type="protein sequence ID" value="RBL93816.1"/>
    <property type="molecule type" value="Genomic_DNA"/>
</dbReference>
<feature type="domain" description="Glycoside hydrolase 123 catalytic" evidence="2">
    <location>
        <begin position="212"/>
        <end position="522"/>
    </location>
</feature>
<dbReference type="InterPro" id="IPR025150">
    <property type="entry name" value="GH123_cat"/>
</dbReference>
<dbReference type="Pfam" id="PF13320">
    <property type="entry name" value="GH123_cat"/>
    <property type="match status" value="1"/>
</dbReference>
<dbReference type="Pfam" id="PF22680">
    <property type="entry name" value="Glyco_hydro_123_N_2"/>
    <property type="match status" value="1"/>
</dbReference>
<evidence type="ECO:0000313" key="4">
    <source>
        <dbReference type="EMBL" id="RBL93816.1"/>
    </source>
</evidence>